<organism evidence="2 3">
    <name type="scientific">Favolaschia claudopus</name>
    <dbReference type="NCBI Taxonomy" id="2862362"/>
    <lineage>
        <taxon>Eukaryota</taxon>
        <taxon>Fungi</taxon>
        <taxon>Dikarya</taxon>
        <taxon>Basidiomycota</taxon>
        <taxon>Agaricomycotina</taxon>
        <taxon>Agaricomycetes</taxon>
        <taxon>Agaricomycetidae</taxon>
        <taxon>Agaricales</taxon>
        <taxon>Marasmiineae</taxon>
        <taxon>Mycenaceae</taxon>
        <taxon>Favolaschia</taxon>
    </lineage>
</organism>
<evidence type="ECO:0000256" key="1">
    <source>
        <dbReference type="SAM" id="SignalP"/>
    </source>
</evidence>
<dbReference type="EMBL" id="JAWWNJ010000036">
    <property type="protein sequence ID" value="KAK7023333.1"/>
    <property type="molecule type" value="Genomic_DNA"/>
</dbReference>
<dbReference type="AlphaFoldDB" id="A0AAW0BDQ7"/>
<keyword evidence="1" id="KW-0732">Signal</keyword>
<keyword evidence="3" id="KW-1185">Reference proteome</keyword>
<evidence type="ECO:0000313" key="3">
    <source>
        <dbReference type="Proteomes" id="UP001362999"/>
    </source>
</evidence>
<comment type="caution">
    <text evidence="2">The sequence shown here is derived from an EMBL/GenBank/DDBJ whole genome shotgun (WGS) entry which is preliminary data.</text>
</comment>
<evidence type="ECO:0000313" key="2">
    <source>
        <dbReference type="EMBL" id="KAK7023333.1"/>
    </source>
</evidence>
<name>A0AAW0BDQ7_9AGAR</name>
<feature type="signal peptide" evidence="1">
    <location>
        <begin position="1"/>
        <end position="15"/>
    </location>
</feature>
<gene>
    <name evidence="2" type="ORF">R3P38DRAFT_2959222</name>
</gene>
<proteinExistence type="predicted"/>
<feature type="chain" id="PRO_5043821846" evidence="1">
    <location>
        <begin position="16"/>
        <end position="86"/>
    </location>
</feature>
<protein>
    <submittedName>
        <fullName evidence="2">Uncharacterized protein</fullName>
    </submittedName>
</protein>
<reference evidence="2 3" key="1">
    <citation type="journal article" date="2024" name="J Genomics">
        <title>Draft genome sequencing and assembly of Favolaschia claudopus CIRM-BRFM 2984 isolated from oak limbs.</title>
        <authorList>
            <person name="Navarro D."/>
            <person name="Drula E."/>
            <person name="Chaduli D."/>
            <person name="Cazenave R."/>
            <person name="Ahrendt S."/>
            <person name="Wang J."/>
            <person name="Lipzen A."/>
            <person name="Daum C."/>
            <person name="Barry K."/>
            <person name="Grigoriev I.V."/>
            <person name="Favel A."/>
            <person name="Rosso M.N."/>
            <person name="Martin F."/>
        </authorList>
    </citation>
    <scope>NUCLEOTIDE SEQUENCE [LARGE SCALE GENOMIC DNA]</scope>
    <source>
        <strain evidence="2 3">CIRM-BRFM 2984</strain>
    </source>
</reference>
<dbReference type="Proteomes" id="UP001362999">
    <property type="component" value="Unassembled WGS sequence"/>
</dbReference>
<sequence length="86" mass="9532">MFPISWLALLSLGHGFTITAISCTDAYQSGFLFNAGKSQGIGKILQSTTIEKRNLDWHGLVHEIAAIVLDEPMPKLQECKQGDWEN</sequence>
<accession>A0AAW0BDQ7</accession>